<organism evidence="1 2">
    <name type="scientific">Sphingobacterium litopenaei</name>
    <dbReference type="NCBI Taxonomy" id="2763500"/>
    <lineage>
        <taxon>Bacteria</taxon>
        <taxon>Pseudomonadati</taxon>
        <taxon>Bacteroidota</taxon>
        <taxon>Sphingobacteriia</taxon>
        <taxon>Sphingobacteriales</taxon>
        <taxon>Sphingobacteriaceae</taxon>
        <taxon>Sphingobacterium</taxon>
    </lineage>
</organism>
<dbReference type="EMBL" id="JACOIJ010000041">
    <property type="protein sequence ID" value="MBD1430842.1"/>
    <property type="molecule type" value="Genomic_DNA"/>
</dbReference>
<dbReference type="Proteomes" id="UP000651271">
    <property type="component" value="Unassembled WGS sequence"/>
</dbReference>
<reference evidence="1 2" key="1">
    <citation type="submission" date="2020-08" db="EMBL/GenBank/DDBJ databases">
        <title>Sphingobacterium sp. DN04309 isolated from aquaculture water.</title>
        <authorList>
            <person name="Zhang M."/>
        </authorList>
    </citation>
    <scope>NUCLEOTIDE SEQUENCE [LARGE SCALE GENOMIC DNA]</scope>
    <source>
        <strain evidence="1 2">DN04309</strain>
    </source>
</reference>
<dbReference type="RefSeq" id="WP_165292564.1">
    <property type="nucleotide sequence ID" value="NZ_JACOIJ010000041.1"/>
</dbReference>
<dbReference type="Gene3D" id="3.40.50.20">
    <property type="match status" value="1"/>
</dbReference>
<sequence length="156" mass="17610">MKKILITSATHSLGLRVSKLLADRFEIIQATSDELPAFMQDKFVKIPKGVNPTFAHEMLKLALDNNYEYILPLQLQEIEALSESLLLFEEYGICIICPTKQQLQELEILPNPGKELPLSILLDKTDLLSHRQVDIEINGLGVLSDSEMDFFLAVAR</sequence>
<comment type="caution">
    <text evidence="1">The sequence shown here is derived from an EMBL/GenBank/DDBJ whole genome shotgun (WGS) entry which is preliminary data.</text>
</comment>
<proteinExistence type="predicted"/>
<protein>
    <submittedName>
        <fullName evidence="1">Uncharacterized protein</fullName>
    </submittedName>
</protein>
<name>A0ABR7YHP6_9SPHI</name>
<accession>A0ABR7YHP6</accession>
<evidence type="ECO:0000313" key="1">
    <source>
        <dbReference type="EMBL" id="MBD1430842.1"/>
    </source>
</evidence>
<gene>
    <name evidence="1" type="ORF">H8B04_14965</name>
</gene>
<keyword evidence="2" id="KW-1185">Reference proteome</keyword>
<evidence type="ECO:0000313" key="2">
    <source>
        <dbReference type="Proteomes" id="UP000651271"/>
    </source>
</evidence>